<dbReference type="AlphaFoldDB" id="A0A0D8HE25"/>
<dbReference type="InterPro" id="IPR020843">
    <property type="entry name" value="ER"/>
</dbReference>
<dbReference type="GO" id="GO:0008270">
    <property type="term" value="F:zinc ion binding"/>
    <property type="evidence" value="ECO:0007669"/>
    <property type="project" value="InterPro"/>
</dbReference>
<evidence type="ECO:0000256" key="2">
    <source>
        <dbReference type="ARBA" id="ARBA00023002"/>
    </source>
</evidence>
<protein>
    <submittedName>
        <fullName evidence="4">Mycocerosic acid synthase</fullName>
        <ecNumber evidence="4">2.3.1.111</ecNumber>
    </submittedName>
</protein>
<keyword evidence="5" id="KW-1185">Reference proteome</keyword>
<keyword evidence="1" id="KW-0521">NADP</keyword>
<feature type="domain" description="Enoyl reductase (ER)" evidence="3">
    <location>
        <begin position="10"/>
        <end position="321"/>
    </location>
</feature>
<evidence type="ECO:0000256" key="1">
    <source>
        <dbReference type="ARBA" id="ARBA00022857"/>
    </source>
</evidence>
<dbReference type="SUPFAM" id="SSF51735">
    <property type="entry name" value="NAD(P)-binding Rossmann-fold domains"/>
    <property type="match status" value="1"/>
</dbReference>
<dbReference type="InterPro" id="IPR011032">
    <property type="entry name" value="GroES-like_sf"/>
</dbReference>
<dbReference type="PANTHER" id="PTHR48106:SF13">
    <property type="entry name" value="QUINONE OXIDOREDUCTASE-RELATED"/>
    <property type="match status" value="1"/>
</dbReference>
<gene>
    <name evidence="4" type="primary">mas</name>
    <name evidence="4" type="ORF">AXFE_30160</name>
</gene>
<dbReference type="EMBL" id="JXYS01000097">
    <property type="protein sequence ID" value="KJF16134.1"/>
    <property type="molecule type" value="Genomic_DNA"/>
</dbReference>
<dbReference type="STRING" id="1280514.AXFE_30160"/>
<keyword evidence="2" id="KW-0560">Oxidoreductase</keyword>
<keyword evidence="4" id="KW-0808">Transferase</keyword>
<evidence type="ECO:0000313" key="5">
    <source>
        <dbReference type="Proteomes" id="UP000032360"/>
    </source>
</evidence>
<organism evidence="4 5">
    <name type="scientific">Acidithrix ferrooxidans</name>
    <dbReference type="NCBI Taxonomy" id="1280514"/>
    <lineage>
        <taxon>Bacteria</taxon>
        <taxon>Bacillati</taxon>
        <taxon>Actinomycetota</taxon>
        <taxon>Acidimicrobiia</taxon>
        <taxon>Acidimicrobiales</taxon>
        <taxon>Acidimicrobiaceae</taxon>
        <taxon>Acidithrix</taxon>
    </lineage>
</organism>
<dbReference type="PANTHER" id="PTHR48106">
    <property type="entry name" value="QUINONE OXIDOREDUCTASE PIG3-RELATED"/>
    <property type="match status" value="1"/>
</dbReference>
<dbReference type="RefSeq" id="WP_052606687.1">
    <property type="nucleotide sequence ID" value="NZ_JXYS01000097.1"/>
</dbReference>
<dbReference type="Pfam" id="PF08240">
    <property type="entry name" value="ADH_N"/>
    <property type="match status" value="1"/>
</dbReference>
<dbReference type="GO" id="GO:0070402">
    <property type="term" value="F:NADPH binding"/>
    <property type="evidence" value="ECO:0007669"/>
    <property type="project" value="TreeGrafter"/>
</dbReference>
<evidence type="ECO:0000313" key="4">
    <source>
        <dbReference type="EMBL" id="KJF16134.1"/>
    </source>
</evidence>
<dbReference type="Gene3D" id="3.90.180.10">
    <property type="entry name" value="Medium-chain alcohol dehydrogenases, catalytic domain"/>
    <property type="match status" value="1"/>
</dbReference>
<dbReference type="InterPro" id="IPR036291">
    <property type="entry name" value="NAD(P)-bd_dom_sf"/>
</dbReference>
<dbReference type="Proteomes" id="UP000032360">
    <property type="component" value="Unassembled WGS sequence"/>
</dbReference>
<dbReference type="EC" id="2.3.1.111" evidence="4"/>
<dbReference type="PROSITE" id="PS01162">
    <property type="entry name" value="QOR_ZETA_CRYSTAL"/>
    <property type="match status" value="1"/>
</dbReference>
<dbReference type="GO" id="GO:0005829">
    <property type="term" value="C:cytosol"/>
    <property type="evidence" value="ECO:0007669"/>
    <property type="project" value="TreeGrafter"/>
</dbReference>
<dbReference type="Gene3D" id="3.40.50.720">
    <property type="entry name" value="NAD(P)-binding Rossmann-like Domain"/>
    <property type="match status" value="1"/>
</dbReference>
<proteinExistence type="predicted"/>
<evidence type="ECO:0000259" key="3">
    <source>
        <dbReference type="SMART" id="SM00829"/>
    </source>
</evidence>
<keyword evidence="4" id="KW-0012">Acyltransferase</keyword>
<dbReference type="GO" id="GO:0035925">
    <property type="term" value="F:mRNA 3'-UTR AU-rich region binding"/>
    <property type="evidence" value="ECO:0007669"/>
    <property type="project" value="TreeGrafter"/>
</dbReference>
<accession>A0A0D8HE25</accession>
<dbReference type="InterPro" id="IPR002364">
    <property type="entry name" value="Quin_OxRdtase/zeta-crystal_CS"/>
</dbReference>
<sequence length="323" mass="33730">MQAIVVNNFGAPENMELVERPNLSISQNQVLIKTIYSSVNFADIMAVTGNYPGGPPPFTPGIDTYGTIVEVGALLSPTLIGQKVMAFCDSGGYGQYTTATDGLFFIPPSNLSDEEAGAAPLLIGTTYALVHKAATLAPGDSILIHAGAGGIGTTAIQMARAMGASKILALVSTPAKIPVVEELGAIGVLYGDDYDYPQEIRKIAPEGIDISLNSVAGETIGADLKILNSFGTIVAFGMASSTPGIAYSNELHPTSRSICGYSFGNLRRNRPHLVAPIMEEGLKFLEDGSINLSIGSIYDLGEAALAHRAILSRASTGKILLRA</sequence>
<dbReference type="SUPFAM" id="SSF50129">
    <property type="entry name" value="GroES-like"/>
    <property type="match status" value="1"/>
</dbReference>
<dbReference type="SMART" id="SM00829">
    <property type="entry name" value="PKS_ER"/>
    <property type="match status" value="1"/>
</dbReference>
<dbReference type="InterPro" id="IPR013149">
    <property type="entry name" value="ADH-like_C"/>
</dbReference>
<dbReference type="GO" id="GO:0003960">
    <property type="term" value="F:quinone reductase (NADPH) activity"/>
    <property type="evidence" value="ECO:0007669"/>
    <property type="project" value="TreeGrafter"/>
</dbReference>
<comment type="caution">
    <text evidence="4">The sequence shown here is derived from an EMBL/GenBank/DDBJ whole genome shotgun (WGS) entry which is preliminary data.</text>
</comment>
<name>A0A0D8HE25_9ACTN</name>
<reference evidence="4 5" key="1">
    <citation type="submission" date="2015-01" db="EMBL/GenBank/DDBJ databases">
        <title>Draft genome of the acidophilic iron oxidizer Acidithrix ferrooxidans strain Py-F3.</title>
        <authorList>
            <person name="Poehlein A."/>
            <person name="Eisen S."/>
            <person name="Schloemann M."/>
            <person name="Johnson B.D."/>
            <person name="Daniel R."/>
            <person name="Muehling M."/>
        </authorList>
    </citation>
    <scope>NUCLEOTIDE SEQUENCE [LARGE SCALE GENOMIC DNA]</scope>
    <source>
        <strain evidence="4 5">Py-F3</strain>
    </source>
</reference>
<dbReference type="Pfam" id="PF00107">
    <property type="entry name" value="ADH_zinc_N"/>
    <property type="match status" value="1"/>
</dbReference>
<dbReference type="InterPro" id="IPR013154">
    <property type="entry name" value="ADH-like_N"/>
</dbReference>
<dbReference type="OrthoDB" id="4512359at2"/>
<dbReference type="GO" id="GO:0050111">
    <property type="term" value="F:mycocerosate synthase activity"/>
    <property type="evidence" value="ECO:0007669"/>
    <property type="project" value="UniProtKB-EC"/>
</dbReference>